<accession>A0A8B2ZKI3</accession>
<comment type="caution">
    <text evidence="1">The sequence shown here is derived from an EMBL/GenBank/DDBJ whole genome shotgun (WGS) entry which is preliminary data.</text>
</comment>
<protein>
    <recommendedName>
        <fullName evidence="3">Single-stranded DNA-binding protein</fullName>
    </recommendedName>
</protein>
<organism evidence="1 2">
    <name type="scientific">Staphylococcus warneri</name>
    <dbReference type="NCBI Taxonomy" id="1292"/>
    <lineage>
        <taxon>Bacteria</taxon>
        <taxon>Bacillati</taxon>
        <taxon>Bacillota</taxon>
        <taxon>Bacilli</taxon>
        <taxon>Bacillales</taxon>
        <taxon>Staphylococcaceae</taxon>
        <taxon>Staphylococcus</taxon>
    </lineage>
</organism>
<proteinExistence type="predicted"/>
<gene>
    <name evidence="1" type="ORF">DXC19_11570</name>
</gene>
<evidence type="ECO:0000313" key="1">
    <source>
        <dbReference type="EMBL" id="RGM28316.1"/>
    </source>
</evidence>
<evidence type="ECO:0000313" key="2">
    <source>
        <dbReference type="Proteomes" id="UP000261016"/>
    </source>
</evidence>
<dbReference type="Proteomes" id="UP000261016">
    <property type="component" value="Unassembled WGS sequence"/>
</dbReference>
<evidence type="ECO:0008006" key="3">
    <source>
        <dbReference type="Google" id="ProtNLM"/>
    </source>
</evidence>
<dbReference type="AlphaFoldDB" id="A0A8B2ZKI3"/>
<dbReference type="EMBL" id="QSTD01000009">
    <property type="protein sequence ID" value="RGM28316.1"/>
    <property type="molecule type" value="Genomic_DNA"/>
</dbReference>
<dbReference type="RefSeq" id="WP_117725971.1">
    <property type="nucleotide sequence ID" value="NZ_CABMFV010000009.1"/>
</dbReference>
<name>A0A8B2ZKI3_STAWA</name>
<reference evidence="1 2" key="1">
    <citation type="submission" date="2018-08" db="EMBL/GenBank/DDBJ databases">
        <title>A genome reference for cultivated species of the human gut microbiota.</title>
        <authorList>
            <person name="Zou Y."/>
            <person name="Xue W."/>
            <person name="Luo G."/>
        </authorList>
    </citation>
    <scope>NUCLEOTIDE SEQUENCE [LARGE SCALE GENOMIC DNA]</scope>
    <source>
        <strain evidence="1 2">OM08-17AT</strain>
    </source>
</reference>
<sequence length="124" mass="14433">MARTSLKAMKNKTVTISGTLKKVEYKNQIDKHDTSIDNVKILLVDVSVGGVQIDHVWLYERNKYYDLANDLKNEKVKFRGVVKPYVKRTKSQLFREDYGIERKSTLMTAEKFNQEKPFKKMGSV</sequence>